<feature type="domain" description="SUN" evidence="5">
    <location>
        <begin position="89"/>
        <end position="283"/>
    </location>
</feature>
<dbReference type="PANTHER" id="PTHR12911">
    <property type="entry name" value="SAD1/UNC-84-LIKE PROTEIN-RELATED"/>
    <property type="match status" value="1"/>
</dbReference>
<dbReference type="STRING" id="98765.A0A2R6QM56"/>
<dbReference type="PANTHER" id="PTHR12911:SF8">
    <property type="entry name" value="KLAROID PROTEIN-RELATED"/>
    <property type="match status" value="1"/>
</dbReference>
<gene>
    <name evidence="6" type="ORF">PHLCEN_2v3352</name>
</gene>
<dbReference type="Gene3D" id="2.60.120.260">
    <property type="entry name" value="Galactose-binding domain-like"/>
    <property type="match status" value="1"/>
</dbReference>
<evidence type="ECO:0000256" key="2">
    <source>
        <dbReference type="ARBA" id="ARBA00022692"/>
    </source>
</evidence>
<dbReference type="InterPro" id="IPR012919">
    <property type="entry name" value="SUN_dom"/>
</dbReference>
<protein>
    <recommendedName>
        <fullName evidence="5">SUN domain-containing protein</fullName>
    </recommendedName>
</protein>
<accession>A0A2R6QM56</accession>
<evidence type="ECO:0000313" key="6">
    <source>
        <dbReference type="EMBL" id="PSS11001.1"/>
    </source>
</evidence>
<keyword evidence="3" id="KW-1133">Transmembrane helix</keyword>
<dbReference type="Proteomes" id="UP000186601">
    <property type="component" value="Unassembled WGS sequence"/>
</dbReference>
<dbReference type="GO" id="GO:0043495">
    <property type="term" value="F:protein-membrane adaptor activity"/>
    <property type="evidence" value="ECO:0007669"/>
    <property type="project" value="TreeGrafter"/>
</dbReference>
<proteinExistence type="predicted"/>
<dbReference type="AlphaFoldDB" id="A0A2R6QM56"/>
<evidence type="ECO:0000259" key="5">
    <source>
        <dbReference type="PROSITE" id="PS51469"/>
    </source>
</evidence>
<dbReference type="GO" id="GO:0034993">
    <property type="term" value="C:meiotic nuclear membrane microtubule tethering complex"/>
    <property type="evidence" value="ECO:0007669"/>
    <property type="project" value="TreeGrafter"/>
</dbReference>
<evidence type="ECO:0000256" key="1">
    <source>
        <dbReference type="ARBA" id="ARBA00004370"/>
    </source>
</evidence>
<sequence>MVHYDQMAPTITARPTIIAWAVGGLWWTLREFIHTFASATISTLVGSILLRFVCSHACSHAGFIFEPICNAYSVTYTTENVNYASLAEGATVVLDLTSTGYMQIDCADVTFIKWLMGRPGPIPHSPVTVLGLELRPGQCWPLAGLSGHIGIQLPSAIRVNNFTISHILSAGSVSISTPRVGILWGVVDTSKYAGFLASNPQIDSYTPGSSLQDQMGSSNAHNRTLFPLAKTKYNIHSDDPVQSFAVTGYAGGMTVNTIIYEVLDNWGDSRFTCLYSIKIYGRM</sequence>
<dbReference type="Pfam" id="PF07738">
    <property type="entry name" value="Sad1_UNC"/>
    <property type="match status" value="2"/>
</dbReference>
<dbReference type="InterPro" id="IPR045119">
    <property type="entry name" value="SUN1-5"/>
</dbReference>
<comment type="caution">
    <text evidence="6">The sequence shown here is derived from an EMBL/GenBank/DDBJ whole genome shotgun (WGS) entry which is preliminary data.</text>
</comment>
<dbReference type="EMBL" id="MLYV02000322">
    <property type="protein sequence ID" value="PSS11001.1"/>
    <property type="molecule type" value="Genomic_DNA"/>
</dbReference>
<evidence type="ECO:0000256" key="3">
    <source>
        <dbReference type="ARBA" id="ARBA00022989"/>
    </source>
</evidence>
<comment type="subcellular location">
    <subcellularLocation>
        <location evidence="1">Membrane</location>
    </subcellularLocation>
</comment>
<keyword evidence="7" id="KW-1185">Reference proteome</keyword>
<keyword evidence="2" id="KW-0812">Transmembrane</keyword>
<dbReference type="PROSITE" id="PS51469">
    <property type="entry name" value="SUN"/>
    <property type="match status" value="1"/>
</dbReference>
<evidence type="ECO:0000313" key="7">
    <source>
        <dbReference type="Proteomes" id="UP000186601"/>
    </source>
</evidence>
<organism evidence="6 7">
    <name type="scientific">Hermanssonia centrifuga</name>
    <dbReference type="NCBI Taxonomy" id="98765"/>
    <lineage>
        <taxon>Eukaryota</taxon>
        <taxon>Fungi</taxon>
        <taxon>Dikarya</taxon>
        <taxon>Basidiomycota</taxon>
        <taxon>Agaricomycotina</taxon>
        <taxon>Agaricomycetes</taxon>
        <taxon>Polyporales</taxon>
        <taxon>Meruliaceae</taxon>
        <taxon>Hermanssonia</taxon>
    </lineage>
</organism>
<dbReference type="OrthoDB" id="342281at2759"/>
<keyword evidence="4" id="KW-0472">Membrane</keyword>
<evidence type="ECO:0000256" key="4">
    <source>
        <dbReference type="ARBA" id="ARBA00023136"/>
    </source>
</evidence>
<name>A0A2R6QM56_9APHY</name>
<reference evidence="6 7" key="1">
    <citation type="submission" date="2018-02" db="EMBL/GenBank/DDBJ databases">
        <title>Genome sequence of the basidiomycete white-rot fungus Phlebia centrifuga.</title>
        <authorList>
            <person name="Granchi Z."/>
            <person name="Peng M."/>
            <person name="de Vries R.P."/>
            <person name="Hilden K."/>
            <person name="Makela M.R."/>
            <person name="Grigoriev I."/>
            <person name="Riley R."/>
        </authorList>
    </citation>
    <scope>NUCLEOTIDE SEQUENCE [LARGE SCALE GENOMIC DNA]</scope>
    <source>
        <strain evidence="6 7">FBCC195</strain>
    </source>
</reference>